<dbReference type="GO" id="GO:0055085">
    <property type="term" value="P:transmembrane transport"/>
    <property type="evidence" value="ECO:0007669"/>
    <property type="project" value="TreeGrafter"/>
</dbReference>
<feature type="transmembrane region" description="Helical" evidence="8">
    <location>
        <begin position="171"/>
        <end position="190"/>
    </location>
</feature>
<protein>
    <recommendedName>
        <fullName evidence="11">Permease</fullName>
    </recommendedName>
</protein>
<keyword evidence="7 8" id="KW-0472">Membrane</keyword>
<comment type="subcellular location">
    <subcellularLocation>
        <location evidence="1">Cell membrane</location>
        <topology evidence="1">Multi-pass membrane protein</topology>
    </subcellularLocation>
</comment>
<sequence length="383" mass="41839">MKNQFWNHFDRKYVKVALYALGTVLLGLAILLLCYESTGFWVRLGKILGAIATPLIYGLVLTYLLMPLTNFLDKKLSKGKSQGAIATGSRSLAVALTLLSLFLVFVLAFVAIYVTFSKQLSNINVKSLENIYAQLQSQYSSFINEIMNYLNKQGMSTSGLVSYLQASVGKVTSFLSDFFFGLIFAIYFLYDGHRIAGYWKKNFVALFSPKLVKGVKVFLADADSAFSGYIRGQIIDAFIVGVLVSLAMLIAKVPYGLLIGMVTGVGNLIPYFGPILGYGMVILSCLLNQNWTALIAGMIILLVIQGIDGNLINPKLLSNAIHIHPLYVIACVIAGGAMGGFVGMLIAVPLGALLKTEFERLVAYKEKCLLRIQVAAIEEDTKS</sequence>
<comment type="similarity">
    <text evidence="2">Belongs to the autoinducer-2 exporter (AI-2E) (TC 2.A.86) family.</text>
</comment>
<feature type="transmembrane region" description="Helical" evidence="8">
    <location>
        <begin position="92"/>
        <end position="116"/>
    </location>
</feature>
<dbReference type="eggNOG" id="COG0628">
    <property type="taxonomic scope" value="Bacteria"/>
</dbReference>
<dbReference type="PANTHER" id="PTHR21716:SF53">
    <property type="entry name" value="PERMEASE PERM-RELATED"/>
    <property type="match status" value="1"/>
</dbReference>
<organism evidence="9 10">
    <name type="scientific">Lactobacillus equicursoris DSM 19284 = JCM 14600 = CIP 110162</name>
    <dbReference type="NCBI Taxonomy" id="1293597"/>
    <lineage>
        <taxon>Bacteria</taxon>
        <taxon>Bacillati</taxon>
        <taxon>Bacillota</taxon>
        <taxon>Bacilli</taxon>
        <taxon>Lactobacillales</taxon>
        <taxon>Lactobacillaceae</taxon>
        <taxon>Lactobacillus</taxon>
    </lineage>
</organism>
<feature type="transmembrane region" description="Helical" evidence="8">
    <location>
        <begin position="234"/>
        <end position="251"/>
    </location>
</feature>
<reference evidence="9 10" key="1">
    <citation type="journal article" date="2015" name="Genome Announc.">
        <title>Expanding the biotechnology potential of lactobacilli through comparative genomics of 213 strains and associated genera.</title>
        <authorList>
            <person name="Sun Z."/>
            <person name="Harris H.M."/>
            <person name="McCann A."/>
            <person name="Guo C."/>
            <person name="Argimon S."/>
            <person name="Zhang W."/>
            <person name="Yang X."/>
            <person name="Jeffery I.B."/>
            <person name="Cooney J.C."/>
            <person name="Kagawa T.F."/>
            <person name="Liu W."/>
            <person name="Song Y."/>
            <person name="Salvetti E."/>
            <person name="Wrobel A."/>
            <person name="Rasinkangas P."/>
            <person name="Parkhill J."/>
            <person name="Rea M.C."/>
            <person name="O'Sullivan O."/>
            <person name="Ritari J."/>
            <person name="Douillard F.P."/>
            <person name="Paul Ross R."/>
            <person name="Yang R."/>
            <person name="Briner A.E."/>
            <person name="Felis G.E."/>
            <person name="de Vos W.M."/>
            <person name="Barrangou R."/>
            <person name="Klaenhammer T.R."/>
            <person name="Caufield P.W."/>
            <person name="Cui Y."/>
            <person name="Zhang H."/>
            <person name="O'Toole P.W."/>
        </authorList>
    </citation>
    <scope>NUCLEOTIDE SEQUENCE [LARGE SCALE GENOMIC DNA]</scope>
    <source>
        <strain evidence="9 10">DSM 19284</strain>
    </source>
</reference>
<evidence type="ECO:0000256" key="4">
    <source>
        <dbReference type="ARBA" id="ARBA00022475"/>
    </source>
</evidence>
<dbReference type="Proteomes" id="UP000051074">
    <property type="component" value="Unassembled WGS sequence"/>
</dbReference>
<accession>K0NUG1</accession>
<evidence type="ECO:0000256" key="8">
    <source>
        <dbReference type="SAM" id="Phobius"/>
    </source>
</evidence>
<proteinExistence type="inferred from homology"/>
<evidence type="ECO:0008006" key="11">
    <source>
        <dbReference type="Google" id="ProtNLM"/>
    </source>
</evidence>
<name>K0NUG1_9LACO</name>
<feature type="transmembrane region" description="Helical" evidence="8">
    <location>
        <begin position="257"/>
        <end position="278"/>
    </location>
</feature>
<keyword evidence="4" id="KW-1003">Cell membrane</keyword>
<dbReference type="RefSeq" id="WP_008459932.1">
    <property type="nucleotide sequence ID" value="NZ_AZDU01000002.1"/>
</dbReference>
<evidence type="ECO:0000313" key="10">
    <source>
        <dbReference type="Proteomes" id="UP000051074"/>
    </source>
</evidence>
<evidence type="ECO:0000313" key="9">
    <source>
        <dbReference type="EMBL" id="KRL03658.1"/>
    </source>
</evidence>
<feature type="transmembrane region" description="Helical" evidence="8">
    <location>
        <begin position="290"/>
        <end position="307"/>
    </location>
</feature>
<keyword evidence="5 8" id="KW-0812">Transmembrane</keyword>
<evidence type="ECO:0000256" key="1">
    <source>
        <dbReference type="ARBA" id="ARBA00004651"/>
    </source>
</evidence>
<feature type="transmembrane region" description="Helical" evidence="8">
    <location>
        <begin position="47"/>
        <end position="72"/>
    </location>
</feature>
<dbReference type="GO" id="GO:0005886">
    <property type="term" value="C:plasma membrane"/>
    <property type="evidence" value="ECO:0007669"/>
    <property type="project" value="UniProtKB-SubCell"/>
</dbReference>
<dbReference type="EMBL" id="AZDU01000002">
    <property type="protein sequence ID" value="KRL03658.1"/>
    <property type="molecule type" value="Genomic_DNA"/>
</dbReference>
<evidence type="ECO:0000256" key="5">
    <source>
        <dbReference type="ARBA" id="ARBA00022692"/>
    </source>
</evidence>
<keyword evidence="6 8" id="KW-1133">Transmembrane helix</keyword>
<evidence type="ECO:0000256" key="3">
    <source>
        <dbReference type="ARBA" id="ARBA00022448"/>
    </source>
</evidence>
<dbReference type="STRING" id="1293597.FC20_GL000551"/>
<dbReference type="AlphaFoldDB" id="K0NUG1"/>
<evidence type="ECO:0000256" key="6">
    <source>
        <dbReference type="ARBA" id="ARBA00022989"/>
    </source>
</evidence>
<evidence type="ECO:0000256" key="2">
    <source>
        <dbReference type="ARBA" id="ARBA00009773"/>
    </source>
</evidence>
<feature type="transmembrane region" description="Helical" evidence="8">
    <location>
        <begin position="16"/>
        <end position="35"/>
    </location>
</feature>
<evidence type="ECO:0000256" key="7">
    <source>
        <dbReference type="ARBA" id="ARBA00023136"/>
    </source>
</evidence>
<keyword evidence="3" id="KW-0813">Transport</keyword>
<keyword evidence="10" id="KW-1185">Reference proteome</keyword>
<feature type="transmembrane region" description="Helical" evidence="8">
    <location>
        <begin position="327"/>
        <end position="354"/>
    </location>
</feature>
<dbReference type="InterPro" id="IPR002549">
    <property type="entry name" value="AI-2E-like"/>
</dbReference>
<dbReference type="PATRIC" id="fig|1293597.4.peg.623"/>
<gene>
    <name evidence="9" type="ORF">FC20_GL000551</name>
</gene>
<dbReference type="PANTHER" id="PTHR21716">
    <property type="entry name" value="TRANSMEMBRANE PROTEIN"/>
    <property type="match status" value="1"/>
</dbReference>
<comment type="caution">
    <text evidence="9">The sequence shown here is derived from an EMBL/GenBank/DDBJ whole genome shotgun (WGS) entry which is preliminary data.</text>
</comment>
<dbReference type="Pfam" id="PF01594">
    <property type="entry name" value="AI-2E_transport"/>
    <property type="match status" value="1"/>
</dbReference>